<dbReference type="AlphaFoldDB" id="A0A8J3GYS9"/>
<dbReference type="GO" id="GO:0022857">
    <property type="term" value="F:transmembrane transporter activity"/>
    <property type="evidence" value="ECO:0007669"/>
    <property type="project" value="InterPro"/>
</dbReference>
<dbReference type="PROSITE" id="PS00216">
    <property type="entry name" value="SUGAR_TRANSPORT_1"/>
    <property type="match status" value="1"/>
</dbReference>
<proteinExistence type="predicted"/>
<dbReference type="GO" id="GO:0005886">
    <property type="term" value="C:plasma membrane"/>
    <property type="evidence" value="ECO:0007669"/>
    <property type="project" value="UniProtKB-SubCell"/>
</dbReference>
<dbReference type="InterPro" id="IPR011701">
    <property type="entry name" value="MFS"/>
</dbReference>
<comment type="subcellular location">
    <subcellularLocation>
        <location evidence="1">Cell membrane</location>
        <topology evidence="1">Multi-pass membrane protein</topology>
    </subcellularLocation>
</comment>
<evidence type="ECO:0000256" key="2">
    <source>
        <dbReference type="ARBA" id="ARBA00022475"/>
    </source>
</evidence>
<feature type="transmembrane region" description="Helical" evidence="6">
    <location>
        <begin position="216"/>
        <end position="239"/>
    </location>
</feature>
<feature type="transmembrane region" description="Helical" evidence="6">
    <location>
        <begin position="373"/>
        <end position="395"/>
    </location>
</feature>
<dbReference type="InterPro" id="IPR005829">
    <property type="entry name" value="Sugar_transporter_CS"/>
</dbReference>
<feature type="transmembrane region" description="Helical" evidence="6">
    <location>
        <begin position="306"/>
        <end position="329"/>
    </location>
</feature>
<dbReference type="PANTHER" id="PTHR43124">
    <property type="entry name" value="PURINE EFFLUX PUMP PBUE"/>
    <property type="match status" value="1"/>
</dbReference>
<dbReference type="Pfam" id="PF07690">
    <property type="entry name" value="MFS_1"/>
    <property type="match status" value="1"/>
</dbReference>
<dbReference type="InterPro" id="IPR036259">
    <property type="entry name" value="MFS_trans_sf"/>
</dbReference>
<feature type="transmembrane region" description="Helical" evidence="6">
    <location>
        <begin position="279"/>
        <end position="300"/>
    </location>
</feature>
<dbReference type="Gene3D" id="1.20.1720.10">
    <property type="entry name" value="Multidrug resistance protein D"/>
    <property type="match status" value="1"/>
</dbReference>
<dbReference type="PROSITE" id="PS50850">
    <property type="entry name" value="MFS"/>
    <property type="match status" value="1"/>
</dbReference>
<feature type="transmembrane region" description="Helical" evidence="6">
    <location>
        <begin position="100"/>
        <end position="122"/>
    </location>
</feature>
<evidence type="ECO:0000313" key="9">
    <source>
        <dbReference type="Proteomes" id="UP000626220"/>
    </source>
</evidence>
<gene>
    <name evidence="8" type="ORF">GCM10017056_25680</name>
</gene>
<evidence type="ECO:0000256" key="3">
    <source>
        <dbReference type="ARBA" id="ARBA00022692"/>
    </source>
</evidence>
<dbReference type="EMBL" id="BNCJ01000006">
    <property type="protein sequence ID" value="GHF52981.1"/>
    <property type="molecule type" value="Genomic_DNA"/>
</dbReference>
<keyword evidence="5 6" id="KW-0472">Membrane</keyword>
<sequence length="401" mass="42412">MPRMNQTEFIALIAMMFATIAFSIDSMLPALPVIGAELSPDEPNRAQLLITTFFLGLGIGTLFVGPLSDALGRKPVILAGAAIYVTASVVAIFAESLELVLAARVVQGLGAAAPRVVGLAIMRDLYSGRIMARMMSIAMMIFVIFPAVAPLIGTGIIAISGWRGIFLAFVAFSAISMTWMSLRLPEPLPREARRPLRIDLILAAIREMASHPSVRISVIVQTFCLAVMLSMITSVQPSYDQIFGRSDEFPYWFAAVAGVSSSASLLNAALVVRLGMRRMVTWTLASQVIFSGLVLFSTLMHPGGTAAFAIFVAWQASVFFMAGTALGNLNAIAMEPLGHIAGTAASAFGAITTVLASVLAAPIGLAFNGTIQPLSGGILLLSLAGFLLMLYLGAVERRNGV</sequence>
<accession>A0A8J3GYS9</accession>
<name>A0A8J3GYS9_9RHOB</name>
<dbReference type="InterPro" id="IPR020846">
    <property type="entry name" value="MFS_dom"/>
</dbReference>
<feature type="transmembrane region" description="Helical" evidence="6">
    <location>
        <begin position="9"/>
        <end position="34"/>
    </location>
</feature>
<feature type="transmembrane region" description="Helical" evidence="6">
    <location>
        <begin position="251"/>
        <end position="272"/>
    </location>
</feature>
<evidence type="ECO:0000256" key="6">
    <source>
        <dbReference type="SAM" id="Phobius"/>
    </source>
</evidence>
<evidence type="ECO:0000313" key="8">
    <source>
        <dbReference type="EMBL" id="GHF52981.1"/>
    </source>
</evidence>
<feature type="transmembrane region" description="Helical" evidence="6">
    <location>
        <begin position="341"/>
        <end position="367"/>
    </location>
</feature>
<evidence type="ECO:0000256" key="5">
    <source>
        <dbReference type="ARBA" id="ARBA00023136"/>
    </source>
</evidence>
<dbReference type="SUPFAM" id="SSF103473">
    <property type="entry name" value="MFS general substrate transporter"/>
    <property type="match status" value="1"/>
</dbReference>
<feature type="transmembrane region" description="Helical" evidence="6">
    <location>
        <begin position="165"/>
        <end position="184"/>
    </location>
</feature>
<feature type="transmembrane region" description="Helical" evidence="6">
    <location>
        <begin position="134"/>
        <end position="159"/>
    </location>
</feature>
<feature type="transmembrane region" description="Helical" evidence="6">
    <location>
        <begin position="46"/>
        <end position="64"/>
    </location>
</feature>
<protein>
    <submittedName>
        <fullName evidence="8">MFS transporter</fullName>
    </submittedName>
</protein>
<keyword evidence="3 6" id="KW-0812">Transmembrane</keyword>
<keyword evidence="4 6" id="KW-1133">Transmembrane helix</keyword>
<dbReference type="Proteomes" id="UP000626220">
    <property type="component" value="Unassembled WGS sequence"/>
</dbReference>
<reference evidence="8" key="1">
    <citation type="journal article" date="2014" name="Int. J. Syst. Evol. Microbiol.">
        <title>Complete genome sequence of Corynebacterium casei LMG S-19264T (=DSM 44701T), isolated from a smear-ripened cheese.</title>
        <authorList>
            <consortium name="US DOE Joint Genome Institute (JGI-PGF)"/>
            <person name="Walter F."/>
            <person name="Albersmeier A."/>
            <person name="Kalinowski J."/>
            <person name="Ruckert C."/>
        </authorList>
    </citation>
    <scope>NUCLEOTIDE SEQUENCE</scope>
    <source>
        <strain evidence="8">KCTC 42650</strain>
    </source>
</reference>
<dbReference type="InterPro" id="IPR050189">
    <property type="entry name" value="MFS_Efflux_Transporters"/>
</dbReference>
<keyword evidence="9" id="KW-1185">Reference proteome</keyword>
<feature type="transmembrane region" description="Helical" evidence="6">
    <location>
        <begin position="76"/>
        <end position="94"/>
    </location>
</feature>
<evidence type="ECO:0000256" key="4">
    <source>
        <dbReference type="ARBA" id="ARBA00022989"/>
    </source>
</evidence>
<evidence type="ECO:0000259" key="7">
    <source>
        <dbReference type="PROSITE" id="PS50850"/>
    </source>
</evidence>
<feature type="domain" description="Major facilitator superfamily (MFS) profile" evidence="7">
    <location>
        <begin position="9"/>
        <end position="397"/>
    </location>
</feature>
<keyword evidence="2" id="KW-1003">Cell membrane</keyword>
<reference evidence="8" key="2">
    <citation type="submission" date="2020-09" db="EMBL/GenBank/DDBJ databases">
        <authorList>
            <person name="Sun Q."/>
            <person name="Kim S."/>
        </authorList>
    </citation>
    <scope>NUCLEOTIDE SEQUENCE</scope>
    <source>
        <strain evidence="8">KCTC 42650</strain>
    </source>
</reference>
<comment type="caution">
    <text evidence="8">The sequence shown here is derived from an EMBL/GenBank/DDBJ whole genome shotgun (WGS) entry which is preliminary data.</text>
</comment>
<organism evidence="8 9">
    <name type="scientific">Seohaeicola zhoushanensis</name>
    <dbReference type="NCBI Taxonomy" id="1569283"/>
    <lineage>
        <taxon>Bacteria</taxon>
        <taxon>Pseudomonadati</taxon>
        <taxon>Pseudomonadota</taxon>
        <taxon>Alphaproteobacteria</taxon>
        <taxon>Rhodobacterales</taxon>
        <taxon>Roseobacteraceae</taxon>
        <taxon>Seohaeicola</taxon>
    </lineage>
</organism>
<dbReference type="CDD" id="cd17320">
    <property type="entry name" value="MFS_MdfA_MDR_like"/>
    <property type="match status" value="1"/>
</dbReference>
<evidence type="ECO:0000256" key="1">
    <source>
        <dbReference type="ARBA" id="ARBA00004651"/>
    </source>
</evidence>
<dbReference type="PANTHER" id="PTHR43124:SF3">
    <property type="entry name" value="CHLORAMPHENICOL EFFLUX PUMP RV0191"/>
    <property type="match status" value="1"/>
</dbReference>